<reference evidence="9" key="1">
    <citation type="journal article" date="2018" name="Nat. Microbiol.">
        <title>Leveraging single-cell genomics to expand the fungal tree of life.</title>
        <authorList>
            <person name="Ahrendt S.R."/>
            <person name="Quandt C.A."/>
            <person name="Ciobanu D."/>
            <person name="Clum A."/>
            <person name="Salamov A."/>
            <person name="Andreopoulos B."/>
            <person name="Cheng J.F."/>
            <person name="Woyke T."/>
            <person name="Pelin A."/>
            <person name="Henrissat B."/>
            <person name="Reynolds N.K."/>
            <person name="Benny G.L."/>
            <person name="Smith M.E."/>
            <person name="James T.Y."/>
            <person name="Grigoriev I.V."/>
        </authorList>
    </citation>
    <scope>NUCLEOTIDE SEQUENCE [LARGE SCALE GENOMIC DNA]</scope>
</reference>
<dbReference type="GO" id="GO:0016020">
    <property type="term" value="C:membrane"/>
    <property type="evidence" value="ECO:0007669"/>
    <property type="project" value="UniProtKB-SubCell"/>
</dbReference>
<accession>A0A4P9Y3C9</accession>
<proteinExistence type="inferred from homology"/>
<name>A0A4P9Y3C9_9FUNG</name>
<keyword evidence="4" id="KW-0862">Zinc</keyword>
<dbReference type="InterPro" id="IPR006629">
    <property type="entry name" value="LITAF"/>
</dbReference>
<dbReference type="AlphaFoldDB" id="A0A4P9Y3C9"/>
<evidence type="ECO:0000256" key="3">
    <source>
        <dbReference type="ARBA" id="ARBA00022723"/>
    </source>
</evidence>
<dbReference type="SMART" id="SM00714">
    <property type="entry name" value="LITAF"/>
    <property type="match status" value="1"/>
</dbReference>
<feature type="compositionally biased region" description="Polar residues" evidence="6">
    <location>
        <begin position="1"/>
        <end position="26"/>
    </location>
</feature>
<dbReference type="Pfam" id="PF10601">
    <property type="entry name" value="zf-LITAF-like"/>
    <property type="match status" value="1"/>
</dbReference>
<evidence type="ECO:0000259" key="7">
    <source>
        <dbReference type="PROSITE" id="PS51837"/>
    </source>
</evidence>
<dbReference type="PROSITE" id="PS51837">
    <property type="entry name" value="LITAF"/>
    <property type="match status" value="1"/>
</dbReference>
<feature type="domain" description="LITAF" evidence="7">
    <location>
        <begin position="81"/>
        <end position="164"/>
    </location>
</feature>
<comment type="subcellular location">
    <subcellularLocation>
        <location evidence="1">Membrane</location>
        <topology evidence="1">Peripheral membrane protein</topology>
    </subcellularLocation>
</comment>
<evidence type="ECO:0000256" key="2">
    <source>
        <dbReference type="ARBA" id="ARBA00005975"/>
    </source>
</evidence>
<evidence type="ECO:0000256" key="5">
    <source>
        <dbReference type="ARBA" id="ARBA00023136"/>
    </source>
</evidence>
<gene>
    <name evidence="8" type="ORF">BJ684DRAFT_16166</name>
</gene>
<sequence length="164" mass="17443">MSQTEKFTASQSGIPAQTSEVENSNAAPAVSFPVPHTEGHPSDSAASPMSPPTAPIGEAAPPTYSPQDQNSPQRAHNQQGTAPGQPDPVPVIHDRIPIPMPCPHCKVTVTTQVKKEVGAMAGCFACLCCLICWPCFWVPLVAGPFRDDVHQCPHCMRVLAIRKA</sequence>
<evidence type="ECO:0000256" key="4">
    <source>
        <dbReference type="ARBA" id="ARBA00022833"/>
    </source>
</evidence>
<comment type="similarity">
    <text evidence="2">Belongs to the CDIP1/LITAF family.</text>
</comment>
<feature type="region of interest" description="Disordered" evidence="6">
    <location>
        <begin position="1"/>
        <end position="91"/>
    </location>
</feature>
<evidence type="ECO:0000313" key="8">
    <source>
        <dbReference type="EMBL" id="RKP13438.1"/>
    </source>
</evidence>
<keyword evidence="9" id="KW-1185">Reference proteome</keyword>
<evidence type="ECO:0000313" key="9">
    <source>
        <dbReference type="Proteomes" id="UP000267251"/>
    </source>
</evidence>
<protein>
    <submittedName>
        <fullName evidence="8">LITAF-like zinc ribbon domain-containing protein</fullName>
    </submittedName>
</protein>
<keyword evidence="3" id="KW-0479">Metal-binding</keyword>
<keyword evidence="5" id="KW-0472">Membrane</keyword>
<dbReference type="PANTHER" id="PTHR23292">
    <property type="entry name" value="LIPOPOLYSACCHARIDE-INDUCED TUMOR NECROSIS FACTOR-ALPHA FACTOR"/>
    <property type="match status" value="1"/>
</dbReference>
<evidence type="ECO:0000256" key="6">
    <source>
        <dbReference type="SAM" id="MobiDB-lite"/>
    </source>
</evidence>
<dbReference type="EMBL" id="KZ988021">
    <property type="protein sequence ID" value="RKP13438.1"/>
    <property type="molecule type" value="Genomic_DNA"/>
</dbReference>
<dbReference type="PANTHER" id="PTHR23292:SF6">
    <property type="entry name" value="FI16602P1-RELATED"/>
    <property type="match status" value="1"/>
</dbReference>
<dbReference type="InterPro" id="IPR037519">
    <property type="entry name" value="LITAF_fam"/>
</dbReference>
<dbReference type="Proteomes" id="UP000267251">
    <property type="component" value="Unassembled WGS sequence"/>
</dbReference>
<dbReference type="OrthoDB" id="2156426at2759"/>
<evidence type="ECO:0000256" key="1">
    <source>
        <dbReference type="ARBA" id="ARBA00004170"/>
    </source>
</evidence>
<feature type="compositionally biased region" description="Polar residues" evidence="6">
    <location>
        <begin position="65"/>
        <end position="82"/>
    </location>
</feature>
<dbReference type="GO" id="GO:0008270">
    <property type="term" value="F:zinc ion binding"/>
    <property type="evidence" value="ECO:0007669"/>
    <property type="project" value="TreeGrafter"/>
</dbReference>
<organism evidence="8 9">
    <name type="scientific">Piptocephalis cylindrospora</name>
    <dbReference type="NCBI Taxonomy" id="1907219"/>
    <lineage>
        <taxon>Eukaryota</taxon>
        <taxon>Fungi</taxon>
        <taxon>Fungi incertae sedis</taxon>
        <taxon>Zoopagomycota</taxon>
        <taxon>Zoopagomycotina</taxon>
        <taxon>Zoopagomycetes</taxon>
        <taxon>Zoopagales</taxon>
        <taxon>Piptocephalidaceae</taxon>
        <taxon>Piptocephalis</taxon>
    </lineage>
</organism>